<dbReference type="InterPro" id="IPR000477">
    <property type="entry name" value="RT_dom"/>
</dbReference>
<evidence type="ECO:0000313" key="3">
    <source>
        <dbReference type="Proteomes" id="UP000672027"/>
    </source>
</evidence>
<dbReference type="PROSITE" id="PS50878">
    <property type="entry name" value="RT_POL"/>
    <property type="match status" value="1"/>
</dbReference>
<reference evidence="2 3" key="1">
    <citation type="submission" date="2021-04" db="EMBL/GenBank/DDBJ databases">
        <title>Genomics, taxonomy and metabolism of representatives of sulfur bacteria of the genus Thiothrix: Thiothrix fructosivorans QT, Thiothrix unzii A1T and three new species, Thiothrix subterranea sp. nov., Thiothrix litoralis sp. nov. and 'Candidatus Thiothrix anitrata' sp. nov.</title>
        <authorList>
            <person name="Ravin N.V."/>
            <person name="Smolyakov D."/>
            <person name="Rudenko T.S."/>
            <person name="Mardanov A.V."/>
            <person name="Beletsky A.V."/>
            <person name="Markov N.D."/>
            <person name="Fomenkov A.I."/>
            <person name="Roberts R.J."/>
            <person name="Karnachuk O.V."/>
            <person name="Novikov A."/>
            <person name="Grabovich M.Y."/>
        </authorList>
    </citation>
    <scope>NUCLEOTIDE SEQUENCE [LARGE SCALE GENOMIC DNA]</scope>
    <source>
        <strain evidence="2 3">A52</strain>
    </source>
</reference>
<gene>
    <name evidence="2" type="ORF">J8380_11795</name>
</gene>
<evidence type="ECO:0000313" key="2">
    <source>
        <dbReference type="EMBL" id="QTR48958.1"/>
    </source>
</evidence>
<protein>
    <recommendedName>
        <fullName evidence="1">Reverse transcriptase domain-containing protein</fullName>
    </recommendedName>
</protein>
<name>A0ABX7X2E6_9GAMM</name>
<dbReference type="RefSeq" id="WP_210225827.1">
    <property type="nucleotide sequence ID" value="NZ_CP072800.1"/>
</dbReference>
<organism evidence="2 3">
    <name type="scientific">Candidatus Thiothrix anitrata</name>
    <dbReference type="NCBI Taxonomy" id="2823902"/>
    <lineage>
        <taxon>Bacteria</taxon>
        <taxon>Pseudomonadati</taxon>
        <taxon>Pseudomonadota</taxon>
        <taxon>Gammaproteobacteria</taxon>
        <taxon>Thiotrichales</taxon>
        <taxon>Thiotrichaceae</taxon>
        <taxon>Thiothrix</taxon>
    </lineage>
</organism>
<dbReference type="SUPFAM" id="SSF56672">
    <property type="entry name" value="DNA/RNA polymerases"/>
    <property type="match status" value="1"/>
</dbReference>
<evidence type="ECO:0000259" key="1">
    <source>
        <dbReference type="PROSITE" id="PS50878"/>
    </source>
</evidence>
<dbReference type="InterPro" id="IPR043502">
    <property type="entry name" value="DNA/RNA_pol_sf"/>
</dbReference>
<dbReference type="CDD" id="cd01646">
    <property type="entry name" value="RT_Bac_retron_I"/>
    <property type="match status" value="1"/>
</dbReference>
<sequence>MHTDRFRKLRKESLSNLFDKKEVSSVWRKIVRGQLRSLDFKDLYDHYDFNYNIEDRSTAIRNDILNGTYRVSLPLIYRLEKKYGICRHIVIPQPIDALVLQVLVESIADQIIKHQPSDNSFYSRDKHNVGKPHDAAEYGLSFRKQWKKLQKEIYRFNDEKELLIVTDLANYYDSISIEELKKVFMGYVENNEVLVDILFRVIEEISWKPDYLPYSGRGLPTSNLEAIRLLAHSFLFEIDEVLKQRTHDSFTRWMDDIVIGADSRKEAIELISSISDMLKSRGLALNLSKTAIYDSKEARYHFQIDENKYLDSLEGIKKGDANYNQVTTDLKKNFKKHFKDHGPKYWDKIAKRYITAFGKLESTKLLTEISRVYLNYPGLRPNLLYYLSKIGYKKQTAIKVEEILSNLDVFDDISLYQICALVTSWEVPINDTGKEFLQGIDSALVSASFKSKNPADFYTVLWFKAKYDHHEELLKFIKKYQNLWQADSFLRRQVTAVMGRLMITASKEIESLLYTQISSGITNTVSLANQIQRFSDIDNLDGKLRFYLFPKNTQRPYPLPKFMVLCSVLNSEKIRTDDDVRKSILEHVKDPYYRKWLDAQYNVN</sequence>
<dbReference type="EMBL" id="CP072800">
    <property type="protein sequence ID" value="QTR48958.1"/>
    <property type="molecule type" value="Genomic_DNA"/>
</dbReference>
<dbReference type="Proteomes" id="UP000672027">
    <property type="component" value="Chromosome"/>
</dbReference>
<feature type="domain" description="Reverse transcriptase" evidence="1">
    <location>
        <begin position="1"/>
        <end position="304"/>
    </location>
</feature>
<dbReference type="Pfam" id="PF00078">
    <property type="entry name" value="RVT_1"/>
    <property type="match status" value="1"/>
</dbReference>
<proteinExistence type="predicted"/>
<keyword evidence="3" id="KW-1185">Reference proteome</keyword>
<accession>A0ABX7X2E6</accession>